<protein>
    <recommendedName>
        <fullName evidence="2">Heterokaryon incompatibility domain-containing protein</fullName>
    </recommendedName>
</protein>
<dbReference type="OrthoDB" id="405906at2759"/>
<dbReference type="PANTHER" id="PTHR33112:SF12">
    <property type="entry name" value="HETEROKARYON INCOMPATIBILITY DOMAIN-CONTAINING PROTEIN"/>
    <property type="match status" value="1"/>
</dbReference>
<gene>
    <name evidence="3" type="ORF">IMSHALPRED_009371</name>
</gene>
<dbReference type="AlphaFoldDB" id="A0A8H3IMH9"/>
<sequence>MGSESGPNALSTVRSIHGSQLSSRGFQETLSRLRNGPGSMSRKEQIRAEPYEFKREFNDPDPGKSHLCYECNTFMRSLHCHPWCDARRVQIPMREKGHCATSDDQSYDYRSLRVVDECALCSMISEIMVAKLCRNSEDGDSISHLGYVLKPTHLGEVIDSDPRRSFGQEISIVKTRNARWYLGIEIVDPSGSKSPRLVPNAIQGAIRPLPIPFRWFNTGREEAIFEQRPFLIGRARELECDPELLKSWLCLCDRHHGARCSQRVDRQGPDIRLIDTKNQCIVSSRLLDSSIHQDYVALSYVWGDVERSYVPVGGYSVLTNKGALLHLKLSKTIVDAMQLTQRLGLRYLWVDALCIKQDDFSDKEKHIARMGFVFQSALFTIIAASGSDCDAGLPGCRPGTRFKRQQLVEAGNITLLSSVQHEKILTPETSKWARRAWTFQEELLSRRRLIFTDEQVWWQCPCATWCEQSQLETEDAIGFLFSGQTVELSLRERYSKLRFKDYFDLVSKYAQRELSYPSDALNAFKGILSILTDYSKEHFFWGFAISSFERQLYWVGKAKIRTTLLDDCLPTWSWVDWMGELSFRHYQTYDPAVVCFTIRTDEENQETAQLVCSPPTGFGARDYDLPLNDALVVSMEAIGTAYSMQSLKSNFHIFFYTNSAMFYLMPQGRLILPDHPPRYAYDKKGNLLGPKPDYGYLVPSLDERETCERGYRECILLGKRPAASAWEEAHVVVMLISRKCGYAQRLGIADMSEEFWDLADKTWELIALG</sequence>
<feature type="region of interest" description="Disordered" evidence="1">
    <location>
        <begin position="1"/>
        <end position="45"/>
    </location>
</feature>
<dbReference type="Proteomes" id="UP000664534">
    <property type="component" value="Unassembled WGS sequence"/>
</dbReference>
<organism evidence="3 4">
    <name type="scientific">Imshaugia aleurites</name>
    <dbReference type="NCBI Taxonomy" id="172621"/>
    <lineage>
        <taxon>Eukaryota</taxon>
        <taxon>Fungi</taxon>
        <taxon>Dikarya</taxon>
        <taxon>Ascomycota</taxon>
        <taxon>Pezizomycotina</taxon>
        <taxon>Lecanoromycetes</taxon>
        <taxon>OSLEUM clade</taxon>
        <taxon>Lecanoromycetidae</taxon>
        <taxon>Lecanorales</taxon>
        <taxon>Lecanorineae</taxon>
        <taxon>Parmeliaceae</taxon>
        <taxon>Imshaugia</taxon>
    </lineage>
</organism>
<reference evidence="3" key="1">
    <citation type="submission" date="2021-03" db="EMBL/GenBank/DDBJ databases">
        <authorList>
            <person name="Tagirdzhanova G."/>
        </authorList>
    </citation>
    <scope>NUCLEOTIDE SEQUENCE</scope>
</reference>
<feature type="domain" description="Heterokaryon incompatibility" evidence="2">
    <location>
        <begin position="295"/>
        <end position="441"/>
    </location>
</feature>
<evidence type="ECO:0000313" key="4">
    <source>
        <dbReference type="Proteomes" id="UP000664534"/>
    </source>
</evidence>
<dbReference type="InterPro" id="IPR010730">
    <property type="entry name" value="HET"/>
</dbReference>
<keyword evidence="4" id="KW-1185">Reference proteome</keyword>
<dbReference type="PANTHER" id="PTHR33112">
    <property type="entry name" value="DOMAIN PROTEIN, PUTATIVE-RELATED"/>
    <property type="match status" value="1"/>
</dbReference>
<comment type="caution">
    <text evidence="3">The sequence shown here is derived from an EMBL/GenBank/DDBJ whole genome shotgun (WGS) entry which is preliminary data.</text>
</comment>
<accession>A0A8H3IMH9</accession>
<evidence type="ECO:0000259" key="2">
    <source>
        <dbReference type="Pfam" id="PF06985"/>
    </source>
</evidence>
<evidence type="ECO:0000313" key="3">
    <source>
        <dbReference type="EMBL" id="CAF9933457.1"/>
    </source>
</evidence>
<name>A0A8H3IMH9_9LECA</name>
<proteinExistence type="predicted"/>
<dbReference type="EMBL" id="CAJPDT010000070">
    <property type="protein sequence ID" value="CAF9933457.1"/>
    <property type="molecule type" value="Genomic_DNA"/>
</dbReference>
<evidence type="ECO:0000256" key="1">
    <source>
        <dbReference type="SAM" id="MobiDB-lite"/>
    </source>
</evidence>
<feature type="compositionally biased region" description="Polar residues" evidence="1">
    <location>
        <begin position="1"/>
        <end position="32"/>
    </location>
</feature>
<dbReference type="Pfam" id="PF06985">
    <property type="entry name" value="HET"/>
    <property type="match status" value="1"/>
</dbReference>